<evidence type="ECO:0000256" key="14">
    <source>
        <dbReference type="ARBA" id="ARBA00039579"/>
    </source>
</evidence>
<gene>
    <name evidence="20" type="ORF">PAC_11644</name>
</gene>
<dbReference type="GO" id="GO:0005576">
    <property type="term" value="C:extracellular region"/>
    <property type="evidence" value="ECO:0007669"/>
    <property type="project" value="UniProtKB-SubCell"/>
</dbReference>
<keyword evidence="10" id="KW-0119">Carbohydrate metabolism</keyword>
<evidence type="ECO:0000256" key="4">
    <source>
        <dbReference type="ARBA" id="ARBA00005336"/>
    </source>
</evidence>
<dbReference type="InterPro" id="IPR001764">
    <property type="entry name" value="Glyco_hydro_3_N"/>
</dbReference>
<dbReference type="Pfam" id="PF00933">
    <property type="entry name" value="Glyco_hydro_3"/>
    <property type="match status" value="1"/>
</dbReference>
<evidence type="ECO:0000313" key="21">
    <source>
        <dbReference type="Proteomes" id="UP000184330"/>
    </source>
</evidence>
<evidence type="ECO:0000256" key="9">
    <source>
        <dbReference type="ARBA" id="ARBA00023180"/>
    </source>
</evidence>
<dbReference type="InterPro" id="IPR036962">
    <property type="entry name" value="Glyco_hydro_3_N_sf"/>
</dbReference>
<dbReference type="InterPro" id="IPR002772">
    <property type="entry name" value="Glyco_hydro_3_C"/>
</dbReference>
<dbReference type="EMBL" id="FJOG01000019">
    <property type="protein sequence ID" value="CZR61747.1"/>
    <property type="molecule type" value="Genomic_DNA"/>
</dbReference>
<comment type="subcellular location">
    <subcellularLocation>
        <location evidence="2">Secreted</location>
    </subcellularLocation>
</comment>
<accession>A0A1L7X9U3</accession>
<dbReference type="GO" id="GO:0009251">
    <property type="term" value="P:glucan catabolic process"/>
    <property type="evidence" value="ECO:0007669"/>
    <property type="project" value="TreeGrafter"/>
</dbReference>
<dbReference type="OrthoDB" id="416222at2759"/>
<dbReference type="PRINTS" id="PR00133">
    <property type="entry name" value="GLHYDRLASE3"/>
</dbReference>
<evidence type="ECO:0000256" key="1">
    <source>
        <dbReference type="ARBA" id="ARBA00000448"/>
    </source>
</evidence>
<dbReference type="Gene3D" id="3.40.50.1700">
    <property type="entry name" value="Glycoside hydrolase family 3 C-terminal domain"/>
    <property type="match status" value="1"/>
</dbReference>
<organism evidence="20 21">
    <name type="scientific">Phialocephala subalpina</name>
    <dbReference type="NCBI Taxonomy" id="576137"/>
    <lineage>
        <taxon>Eukaryota</taxon>
        <taxon>Fungi</taxon>
        <taxon>Dikarya</taxon>
        <taxon>Ascomycota</taxon>
        <taxon>Pezizomycotina</taxon>
        <taxon>Leotiomycetes</taxon>
        <taxon>Helotiales</taxon>
        <taxon>Mollisiaceae</taxon>
        <taxon>Phialocephala</taxon>
        <taxon>Phialocephala fortinii species complex</taxon>
    </lineage>
</organism>
<dbReference type="SUPFAM" id="SSF51445">
    <property type="entry name" value="(Trans)glycosidases"/>
    <property type="match status" value="1"/>
</dbReference>
<dbReference type="Pfam" id="PF01915">
    <property type="entry name" value="Glyco_hydro_3_C"/>
    <property type="match status" value="1"/>
</dbReference>
<evidence type="ECO:0000256" key="6">
    <source>
        <dbReference type="ARBA" id="ARBA00022525"/>
    </source>
</evidence>
<comment type="catalytic activity">
    <reaction evidence="1">
        <text>Hydrolysis of terminal, non-reducing beta-D-glucosyl residues with release of beta-D-glucose.</text>
        <dbReference type="EC" id="3.2.1.21"/>
    </reaction>
</comment>
<comment type="similarity">
    <text evidence="4">Belongs to the glycosyl hydrolase 3 family.</text>
</comment>
<keyword evidence="7" id="KW-0732">Signal</keyword>
<evidence type="ECO:0000256" key="17">
    <source>
        <dbReference type="ARBA" id="ARBA00041808"/>
    </source>
</evidence>
<evidence type="ECO:0000256" key="13">
    <source>
        <dbReference type="ARBA" id="ARBA00024983"/>
    </source>
</evidence>
<dbReference type="Proteomes" id="UP000184330">
    <property type="component" value="Unassembled WGS sequence"/>
</dbReference>
<dbReference type="PANTHER" id="PTHR42715:SF12">
    <property type="entry name" value="BETA-GLUCOSIDASE G-RELATED"/>
    <property type="match status" value="1"/>
</dbReference>
<dbReference type="AlphaFoldDB" id="A0A1L7X9U3"/>
<reference evidence="20 21" key="1">
    <citation type="submission" date="2016-03" db="EMBL/GenBank/DDBJ databases">
        <authorList>
            <person name="Ploux O."/>
        </authorList>
    </citation>
    <scope>NUCLEOTIDE SEQUENCE [LARGE SCALE GENOMIC DNA]</scope>
    <source>
        <strain evidence="20 21">UAMH 11012</strain>
    </source>
</reference>
<keyword evidence="11" id="KW-0326">Glycosidase</keyword>
<evidence type="ECO:0000259" key="19">
    <source>
        <dbReference type="Pfam" id="PF01915"/>
    </source>
</evidence>
<keyword evidence="9" id="KW-0325">Glycoprotein</keyword>
<dbReference type="GO" id="GO:0008422">
    <property type="term" value="F:beta-glucosidase activity"/>
    <property type="evidence" value="ECO:0007669"/>
    <property type="project" value="UniProtKB-EC"/>
</dbReference>
<comment type="function">
    <text evidence="13">Beta-glucosidases are one of a number of cellulolytic enzymes involved in the degradation of cellulosic biomass. Catalyzes the last step releasing glucose from the inhibitory cellobiose.</text>
</comment>
<keyword evidence="12" id="KW-0624">Polysaccharide degradation</keyword>
<evidence type="ECO:0000256" key="16">
    <source>
        <dbReference type="ARBA" id="ARBA00041601"/>
    </source>
</evidence>
<evidence type="ECO:0000259" key="18">
    <source>
        <dbReference type="Pfam" id="PF00933"/>
    </source>
</evidence>
<evidence type="ECO:0000256" key="11">
    <source>
        <dbReference type="ARBA" id="ARBA00023295"/>
    </source>
</evidence>
<dbReference type="Gene3D" id="3.20.20.300">
    <property type="entry name" value="Glycoside hydrolase, family 3, N-terminal domain"/>
    <property type="match status" value="1"/>
</dbReference>
<evidence type="ECO:0000256" key="8">
    <source>
        <dbReference type="ARBA" id="ARBA00022801"/>
    </source>
</evidence>
<proteinExistence type="inferred from homology"/>
<evidence type="ECO:0000313" key="20">
    <source>
        <dbReference type="EMBL" id="CZR61747.1"/>
    </source>
</evidence>
<dbReference type="EC" id="3.2.1.21" evidence="5"/>
<evidence type="ECO:0000256" key="7">
    <source>
        <dbReference type="ARBA" id="ARBA00022729"/>
    </source>
</evidence>
<feature type="domain" description="Glycoside hydrolase family 3 C-terminal" evidence="19">
    <location>
        <begin position="480"/>
        <end position="657"/>
    </location>
</feature>
<evidence type="ECO:0000256" key="15">
    <source>
        <dbReference type="ARBA" id="ARBA00041276"/>
    </source>
</evidence>
<evidence type="ECO:0000256" key="2">
    <source>
        <dbReference type="ARBA" id="ARBA00004613"/>
    </source>
</evidence>
<dbReference type="SUPFAM" id="SSF52279">
    <property type="entry name" value="Beta-D-glucan exohydrolase, C-terminal domain"/>
    <property type="match status" value="1"/>
</dbReference>
<evidence type="ECO:0000256" key="12">
    <source>
        <dbReference type="ARBA" id="ARBA00023326"/>
    </source>
</evidence>
<dbReference type="InterPro" id="IPR050288">
    <property type="entry name" value="Cellulose_deg_GH3"/>
</dbReference>
<protein>
    <recommendedName>
        <fullName evidence="14">Probable beta-glucosidase G</fullName>
        <ecNumber evidence="5">3.2.1.21</ecNumber>
    </recommendedName>
    <alternativeName>
        <fullName evidence="15">Beta-D-glucoside glucohydrolase G</fullName>
    </alternativeName>
    <alternativeName>
        <fullName evidence="16">Cellobiase G</fullName>
    </alternativeName>
    <alternativeName>
        <fullName evidence="17">Gentiobiase G</fullName>
    </alternativeName>
</protein>
<dbReference type="InterPro" id="IPR036881">
    <property type="entry name" value="Glyco_hydro_3_C_sf"/>
</dbReference>
<dbReference type="InterPro" id="IPR017853">
    <property type="entry name" value="GH"/>
</dbReference>
<dbReference type="PANTHER" id="PTHR42715">
    <property type="entry name" value="BETA-GLUCOSIDASE"/>
    <property type="match status" value="1"/>
</dbReference>
<evidence type="ECO:0000256" key="5">
    <source>
        <dbReference type="ARBA" id="ARBA00012744"/>
    </source>
</evidence>
<dbReference type="STRING" id="576137.A0A1L7X9U3"/>
<evidence type="ECO:0000256" key="3">
    <source>
        <dbReference type="ARBA" id="ARBA00004987"/>
    </source>
</evidence>
<feature type="domain" description="Glycoside hydrolase family 3 N-terminal" evidence="18">
    <location>
        <begin position="172"/>
        <end position="364"/>
    </location>
</feature>
<keyword evidence="21" id="KW-1185">Reference proteome</keyword>
<name>A0A1L7X9U3_9HELO</name>
<dbReference type="FunFam" id="3.20.20.300:FF:000002">
    <property type="entry name" value="Probable beta-glucosidase"/>
    <property type="match status" value="1"/>
</dbReference>
<sequence length="688" mass="74785">MHDLLPVKRGIDYILQFAVDALNRIEAELCTATGYATLGLSTFTVLPLISSFLTFVHGISGFQPYQRSKDVRSTINWESAFQKANAFVAQLNLTEKAGMVTGNIFGACDGNIVPIERIGFPGLCLSDGPAAVRPADLVSVFPAGLTAAASWDRDLIYQRGLFLGSRPVARPLGRHPLGGRNWEGFSPDPYLTGLAINATIRGIHDAGVQSCSKHFIGNEQETQRSNSISADGTSIDAISSNIDDRTLHELYLWPFADAVKTGTASVMCSYNRINETYSCENSEVLAGILKDQLGFQGYVMSDWFATHSGVKSINAGLDMTMPGPIDQNSINTGTSYFGGNITEAVNNGSVSMTRLDDMVQRIMTPYNRVTLKLVTMDFLLGLKSPPVMFEVTTQASYAHLVQPGPPFSKTTILHSLSSRPRILEFSVTTPQISLMASHSSIRRFRVDSTSALSILAVAPGQDVTHIPSPPPPDAIKVRAALTGARVQYITSNTQLAANNFISIYPTPDVCLVFLKTFSQEGYDRLSFEADWNSTLVVNNVASRCPNTVVITHSAGINTMPWATHPNVTAILAAHLPGEETGNAIVDILWGDVNPSAKLPYTIPADEADYDIPVVNLTDMTDLNGWQSNFTEGLLIDYRHFDALNITPLYEFGFGLSYTTFNMPSPLVISPYSASKNLPFGHPPIGHFL</sequence>
<evidence type="ECO:0000256" key="10">
    <source>
        <dbReference type="ARBA" id="ARBA00023277"/>
    </source>
</evidence>
<keyword evidence="8" id="KW-0378">Hydrolase</keyword>
<comment type="pathway">
    <text evidence="3">Glycan metabolism; cellulose degradation.</text>
</comment>
<keyword evidence="6" id="KW-0964">Secreted</keyword>